<dbReference type="AlphaFoldDB" id="A0A852T9Q6"/>
<organism evidence="2 3">
    <name type="scientific">Neobacillus niacini</name>
    <dbReference type="NCBI Taxonomy" id="86668"/>
    <lineage>
        <taxon>Bacteria</taxon>
        <taxon>Bacillati</taxon>
        <taxon>Bacillota</taxon>
        <taxon>Bacilli</taxon>
        <taxon>Bacillales</taxon>
        <taxon>Bacillaceae</taxon>
        <taxon>Neobacillus</taxon>
    </lineage>
</organism>
<comment type="caution">
    <text evidence="2">The sequence shown here is derived from an EMBL/GenBank/DDBJ whole genome shotgun (WGS) entry which is preliminary data.</text>
</comment>
<gene>
    <name evidence="2" type="ORF">F4694_000962</name>
</gene>
<evidence type="ECO:0000259" key="1">
    <source>
        <dbReference type="Pfam" id="PF13524"/>
    </source>
</evidence>
<sequence>MKKLNILVITGDFSKYVSPEFHHLLNEVGKLSELTLWHEPGDIKDILNTLPSRPDFIFINEFGETNTPKVSGLESLDIPFAVNMHDIHYHKAQRREQLKSLNARAIFIYYRDKFEEWYPEYVSKMRWLPHHANTNIFKDYGLKKEIDFLLMGAVHSRIYPLRYKILKTMQNKPGFVYHEHPGYRNIENHEKYTTFAGEKYAKEINRAKIFFTCNSIYKYTVMKYYEVLACKTLLLAPVSPEIIDLGLIPGKHFVAITEKDFLEKAEYYLRHDKERETIAQEGYQFVRKQHSTVQRGRQFVAMIKDLLSES</sequence>
<reference evidence="3" key="2">
    <citation type="submission" date="2020-08" db="EMBL/GenBank/DDBJ databases">
        <title>The Agave Microbiome: Exploring the role of microbial communities in plant adaptations to desert environments.</title>
        <authorList>
            <person name="Partida-Martinez L.P."/>
        </authorList>
    </citation>
    <scope>NUCLEOTIDE SEQUENCE [LARGE SCALE GENOMIC DNA]</scope>
    <source>
        <strain evidence="3">AT2.8</strain>
    </source>
</reference>
<dbReference type="Proteomes" id="UP000548423">
    <property type="component" value="Unassembled WGS sequence"/>
</dbReference>
<evidence type="ECO:0000313" key="3">
    <source>
        <dbReference type="Proteomes" id="UP000548423"/>
    </source>
</evidence>
<protein>
    <submittedName>
        <fullName evidence="2">Spore maturation protein CgeB</fullName>
    </submittedName>
</protein>
<name>A0A852T9Q6_9BACI</name>
<dbReference type="EMBL" id="JACCBX010000002">
    <property type="protein sequence ID" value="NYE04218.1"/>
    <property type="molecule type" value="Genomic_DNA"/>
</dbReference>
<feature type="domain" description="Spore protein YkvP/CgeB glycosyl transferase-like" evidence="1">
    <location>
        <begin position="165"/>
        <end position="300"/>
    </location>
</feature>
<dbReference type="Pfam" id="PF13524">
    <property type="entry name" value="Glyco_trans_1_2"/>
    <property type="match status" value="1"/>
</dbReference>
<accession>A0A852T9Q6</accession>
<evidence type="ECO:0000313" key="2">
    <source>
        <dbReference type="EMBL" id="NYE04218.1"/>
    </source>
</evidence>
<proteinExistence type="predicted"/>
<dbReference type="InterPro" id="IPR055259">
    <property type="entry name" value="YkvP/CgeB_Glyco_trans-like"/>
</dbReference>
<reference evidence="3" key="1">
    <citation type="submission" date="2020-07" db="EMBL/GenBank/DDBJ databases">
        <authorList>
            <person name="Partida-Martinez L."/>
            <person name="Huntemann M."/>
            <person name="Clum A."/>
            <person name="Wang J."/>
            <person name="Palaniappan K."/>
            <person name="Ritter S."/>
            <person name="Chen I.-M."/>
            <person name="Stamatis D."/>
            <person name="Reddy T."/>
            <person name="O'Malley R."/>
            <person name="Daum C."/>
            <person name="Shapiro N."/>
            <person name="Ivanova N."/>
            <person name="Kyrpides N."/>
            <person name="Woyke T."/>
        </authorList>
    </citation>
    <scope>NUCLEOTIDE SEQUENCE [LARGE SCALE GENOMIC DNA]</scope>
    <source>
        <strain evidence="3">AT2.8</strain>
    </source>
</reference>